<gene>
    <name evidence="3" type="ORF">SELMODRAFT_413687</name>
</gene>
<evidence type="ECO:0000256" key="1">
    <source>
        <dbReference type="SAM" id="MobiDB-lite"/>
    </source>
</evidence>
<dbReference type="Gramene" id="EFJ25551">
    <property type="protein sequence ID" value="EFJ25551"/>
    <property type="gene ID" value="SELMODRAFT_413687"/>
</dbReference>
<feature type="region of interest" description="Disordered" evidence="1">
    <location>
        <begin position="112"/>
        <end position="132"/>
    </location>
</feature>
<accession>D8RPW6</accession>
<feature type="signal peptide" evidence="2">
    <location>
        <begin position="1"/>
        <end position="17"/>
    </location>
</feature>
<dbReference type="InParanoid" id="D8RPW6"/>
<dbReference type="AlphaFoldDB" id="D8RPW6"/>
<evidence type="ECO:0000256" key="2">
    <source>
        <dbReference type="SAM" id="SignalP"/>
    </source>
</evidence>
<keyword evidence="2" id="KW-0732">Signal</keyword>
<evidence type="ECO:0000313" key="3">
    <source>
        <dbReference type="EMBL" id="EFJ25551.1"/>
    </source>
</evidence>
<protein>
    <submittedName>
        <fullName evidence="3">Uncharacterized protein</fullName>
    </submittedName>
</protein>
<dbReference type="EMBL" id="GL377586">
    <property type="protein sequence ID" value="EFJ25551.1"/>
    <property type="molecule type" value="Genomic_DNA"/>
</dbReference>
<organism evidence="4">
    <name type="scientific">Selaginella moellendorffii</name>
    <name type="common">Spikemoss</name>
    <dbReference type="NCBI Taxonomy" id="88036"/>
    <lineage>
        <taxon>Eukaryota</taxon>
        <taxon>Viridiplantae</taxon>
        <taxon>Streptophyta</taxon>
        <taxon>Embryophyta</taxon>
        <taxon>Tracheophyta</taxon>
        <taxon>Lycopodiopsida</taxon>
        <taxon>Selaginellales</taxon>
        <taxon>Selaginellaceae</taxon>
        <taxon>Selaginella</taxon>
    </lineage>
</organism>
<name>D8RPW6_SELML</name>
<dbReference type="Proteomes" id="UP000001514">
    <property type="component" value="Unassembled WGS sequence"/>
</dbReference>
<sequence length="211" mass="24099">MMVMLFLSFSLSKGQHAQYLRWTISMNLSYSAHQQPRPAGGVYKFTDKERTKMLLVDQDELQNYYSVPEFPKLANPSRDQEISIGNSITAWHLIILRESDLEEKALALASKPDLTSQEQDHNESSTQPLLALSSYTDDQGRRDLRLYVGFGYRIAPLLQSCPACLLRRQSWLTLKLYMLPEKKKVSSTQSYCIQGHKHSLAKEISRAPSLS</sequence>
<evidence type="ECO:0000313" key="4">
    <source>
        <dbReference type="Proteomes" id="UP000001514"/>
    </source>
</evidence>
<proteinExistence type="predicted"/>
<reference evidence="3 4" key="1">
    <citation type="journal article" date="2011" name="Science">
        <title>The Selaginella genome identifies genetic changes associated with the evolution of vascular plants.</title>
        <authorList>
            <person name="Banks J.A."/>
            <person name="Nishiyama T."/>
            <person name="Hasebe M."/>
            <person name="Bowman J.L."/>
            <person name="Gribskov M."/>
            <person name="dePamphilis C."/>
            <person name="Albert V.A."/>
            <person name="Aono N."/>
            <person name="Aoyama T."/>
            <person name="Ambrose B.A."/>
            <person name="Ashton N.W."/>
            <person name="Axtell M.J."/>
            <person name="Barker E."/>
            <person name="Barker M.S."/>
            <person name="Bennetzen J.L."/>
            <person name="Bonawitz N.D."/>
            <person name="Chapple C."/>
            <person name="Cheng C."/>
            <person name="Correa L.G."/>
            <person name="Dacre M."/>
            <person name="DeBarry J."/>
            <person name="Dreyer I."/>
            <person name="Elias M."/>
            <person name="Engstrom E.M."/>
            <person name="Estelle M."/>
            <person name="Feng L."/>
            <person name="Finet C."/>
            <person name="Floyd S.K."/>
            <person name="Frommer W.B."/>
            <person name="Fujita T."/>
            <person name="Gramzow L."/>
            <person name="Gutensohn M."/>
            <person name="Harholt J."/>
            <person name="Hattori M."/>
            <person name="Heyl A."/>
            <person name="Hirai T."/>
            <person name="Hiwatashi Y."/>
            <person name="Ishikawa M."/>
            <person name="Iwata M."/>
            <person name="Karol K.G."/>
            <person name="Koehler B."/>
            <person name="Kolukisaoglu U."/>
            <person name="Kubo M."/>
            <person name="Kurata T."/>
            <person name="Lalonde S."/>
            <person name="Li K."/>
            <person name="Li Y."/>
            <person name="Litt A."/>
            <person name="Lyons E."/>
            <person name="Manning G."/>
            <person name="Maruyama T."/>
            <person name="Michael T.P."/>
            <person name="Mikami K."/>
            <person name="Miyazaki S."/>
            <person name="Morinaga S."/>
            <person name="Murata T."/>
            <person name="Mueller-Roeber B."/>
            <person name="Nelson D.R."/>
            <person name="Obara M."/>
            <person name="Oguri Y."/>
            <person name="Olmstead R.G."/>
            <person name="Onodera N."/>
            <person name="Petersen B.L."/>
            <person name="Pils B."/>
            <person name="Prigge M."/>
            <person name="Rensing S.A."/>
            <person name="Riano-Pachon D.M."/>
            <person name="Roberts A.W."/>
            <person name="Sato Y."/>
            <person name="Scheller H.V."/>
            <person name="Schulz B."/>
            <person name="Schulz C."/>
            <person name="Shakirov E.V."/>
            <person name="Shibagaki N."/>
            <person name="Shinohara N."/>
            <person name="Shippen D.E."/>
            <person name="Soerensen I."/>
            <person name="Sotooka R."/>
            <person name="Sugimoto N."/>
            <person name="Sugita M."/>
            <person name="Sumikawa N."/>
            <person name="Tanurdzic M."/>
            <person name="Theissen G."/>
            <person name="Ulvskov P."/>
            <person name="Wakazuki S."/>
            <person name="Weng J.K."/>
            <person name="Willats W.W."/>
            <person name="Wipf D."/>
            <person name="Wolf P.G."/>
            <person name="Yang L."/>
            <person name="Zimmer A.D."/>
            <person name="Zhu Q."/>
            <person name="Mitros T."/>
            <person name="Hellsten U."/>
            <person name="Loque D."/>
            <person name="Otillar R."/>
            <person name="Salamov A."/>
            <person name="Schmutz J."/>
            <person name="Shapiro H."/>
            <person name="Lindquist E."/>
            <person name="Lucas S."/>
            <person name="Rokhsar D."/>
            <person name="Grigoriev I.V."/>
        </authorList>
    </citation>
    <scope>NUCLEOTIDE SEQUENCE [LARGE SCALE GENOMIC DNA]</scope>
</reference>
<dbReference type="HOGENOM" id="CLU_1306682_0_0_1"/>
<keyword evidence="4" id="KW-1185">Reference proteome</keyword>
<feature type="chain" id="PRO_5003121997" evidence="2">
    <location>
        <begin position="18"/>
        <end position="211"/>
    </location>
</feature>
<dbReference type="KEGG" id="smo:SELMODRAFT_413687"/>